<reference evidence="1 2" key="1">
    <citation type="submission" date="2016-11" db="EMBL/GenBank/DDBJ databases">
        <authorList>
            <person name="Jaros S."/>
            <person name="Januszkiewicz K."/>
            <person name="Wedrychowicz H."/>
        </authorList>
    </citation>
    <scope>NUCLEOTIDE SEQUENCE [LARGE SCALE GENOMIC DNA]</scope>
    <source>
        <strain evidence="1 2">DSM 25661</strain>
    </source>
</reference>
<dbReference type="OrthoDB" id="676347at2"/>
<gene>
    <name evidence="1" type="ORF">SAMN05444278_11126</name>
</gene>
<name>A0A1M4XY43_9FLAO</name>
<dbReference type="EMBL" id="FQTW01000011">
    <property type="protein sequence ID" value="SHE98411.1"/>
    <property type="molecule type" value="Genomic_DNA"/>
</dbReference>
<dbReference type="Proteomes" id="UP000184462">
    <property type="component" value="Unassembled WGS sequence"/>
</dbReference>
<evidence type="ECO:0000313" key="1">
    <source>
        <dbReference type="EMBL" id="SHE98411.1"/>
    </source>
</evidence>
<keyword evidence="2" id="KW-1185">Reference proteome</keyword>
<dbReference type="STRING" id="1155689.SAMN05444278_11126"/>
<dbReference type="RefSeq" id="WP_073193675.1">
    <property type="nucleotide sequence ID" value="NZ_FQTW01000011.1"/>
</dbReference>
<sequence length="139" mass="15605">MLTKRILSLLSLILVLGFWSCNTKVEFPVSEVVPSAEATAVISKDKNDNFLVELDINNLTKPERLSPKRKFYVLWAETAQGSVNLGQIKVKESTFSSSLYAEIEASLPLKPTRLVISAENELNRNSPSTFTILETKIRY</sequence>
<organism evidence="1 2">
    <name type="scientific">Psychroflexus salarius</name>
    <dbReference type="NCBI Taxonomy" id="1155689"/>
    <lineage>
        <taxon>Bacteria</taxon>
        <taxon>Pseudomonadati</taxon>
        <taxon>Bacteroidota</taxon>
        <taxon>Flavobacteriia</taxon>
        <taxon>Flavobacteriales</taxon>
        <taxon>Flavobacteriaceae</taxon>
        <taxon>Psychroflexus</taxon>
    </lineage>
</organism>
<proteinExistence type="predicted"/>
<evidence type="ECO:0000313" key="2">
    <source>
        <dbReference type="Proteomes" id="UP000184462"/>
    </source>
</evidence>
<dbReference type="AlphaFoldDB" id="A0A1M4XY43"/>
<protein>
    <submittedName>
        <fullName evidence="1">Uncharacterized protein</fullName>
    </submittedName>
</protein>
<accession>A0A1M4XY43</accession>